<evidence type="ECO:0000256" key="3">
    <source>
        <dbReference type="ARBA" id="ARBA00022801"/>
    </source>
</evidence>
<keyword evidence="1" id="KW-0645">Protease</keyword>
<proteinExistence type="predicted"/>
<evidence type="ECO:0000313" key="6">
    <source>
        <dbReference type="EMBL" id="CAJ0927258.1"/>
    </source>
</evidence>
<dbReference type="Gene3D" id="2.40.10.10">
    <property type="entry name" value="Trypsin-like serine proteases"/>
    <property type="match status" value="2"/>
</dbReference>
<dbReference type="InterPro" id="IPR009003">
    <property type="entry name" value="Peptidase_S1_PA"/>
</dbReference>
<evidence type="ECO:0000256" key="4">
    <source>
        <dbReference type="ARBA" id="ARBA00022825"/>
    </source>
</evidence>
<keyword evidence="7" id="KW-1185">Reference proteome</keyword>
<dbReference type="PANTHER" id="PTHR24264:SF42">
    <property type="entry name" value="TISSUE-TYPE PLASMINOGEN ACTIVATOR"/>
    <property type="match status" value="1"/>
</dbReference>
<dbReference type="InterPro" id="IPR043504">
    <property type="entry name" value="Peptidase_S1_PA_chymotrypsin"/>
</dbReference>
<gene>
    <name evidence="6" type="ORF">RIMI_LOCUS3001057</name>
</gene>
<feature type="domain" description="Peptidase S1" evidence="5">
    <location>
        <begin position="5"/>
        <end position="93"/>
    </location>
</feature>
<keyword evidence="4" id="KW-0720">Serine protease</keyword>
<dbReference type="PANTHER" id="PTHR24264">
    <property type="entry name" value="TRYPSIN-RELATED"/>
    <property type="match status" value="1"/>
</dbReference>
<keyword evidence="3" id="KW-0378">Hydrolase</keyword>
<sequence>MASTAEIALLKLKSSSGSCSMETDSARPACMPVKDQTLSDWTECEISGFGKHMHIVCEAVSDKLCTPEQLADRTVTANMLCAGDTMNQDDACQ</sequence>
<evidence type="ECO:0000256" key="2">
    <source>
        <dbReference type="ARBA" id="ARBA00022729"/>
    </source>
</evidence>
<dbReference type="Pfam" id="PF00089">
    <property type="entry name" value="Trypsin"/>
    <property type="match status" value="1"/>
</dbReference>
<organism evidence="6 7">
    <name type="scientific">Ranitomeya imitator</name>
    <name type="common">mimic poison frog</name>
    <dbReference type="NCBI Taxonomy" id="111125"/>
    <lineage>
        <taxon>Eukaryota</taxon>
        <taxon>Metazoa</taxon>
        <taxon>Chordata</taxon>
        <taxon>Craniata</taxon>
        <taxon>Vertebrata</taxon>
        <taxon>Euteleostomi</taxon>
        <taxon>Amphibia</taxon>
        <taxon>Batrachia</taxon>
        <taxon>Anura</taxon>
        <taxon>Neobatrachia</taxon>
        <taxon>Hyloidea</taxon>
        <taxon>Dendrobatidae</taxon>
        <taxon>Dendrobatinae</taxon>
        <taxon>Ranitomeya</taxon>
    </lineage>
</organism>
<protein>
    <recommendedName>
        <fullName evidence="5">Peptidase S1 domain-containing protein</fullName>
    </recommendedName>
</protein>
<dbReference type="InterPro" id="IPR050127">
    <property type="entry name" value="Serine_Proteases_S1"/>
</dbReference>
<reference evidence="6" key="1">
    <citation type="submission" date="2023-07" db="EMBL/GenBank/DDBJ databases">
        <authorList>
            <person name="Stuckert A."/>
        </authorList>
    </citation>
    <scope>NUCLEOTIDE SEQUENCE</scope>
</reference>
<evidence type="ECO:0000313" key="7">
    <source>
        <dbReference type="Proteomes" id="UP001176940"/>
    </source>
</evidence>
<comment type="caution">
    <text evidence="6">The sequence shown here is derived from an EMBL/GenBank/DDBJ whole genome shotgun (WGS) entry which is preliminary data.</text>
</comment>
<dbReference type="EMBL" id="CAUEEQ010004380">
    <property type="protein sequence ID" value="CAJ0927258.1"/>
    <property type="molecule type" value="Genomic_DNA"/>
</dbReference>
<dbReference type="Proteomes" id="UP001176940">
    <property type="component" value="Unassembled WGS sequence"/>
</dbReference>
<keyword evidence="2" id="KW-0732">Signal</keyword>
<feature type="non-terminal residue" evidence="6">
    <location>
        <position position="93"/>
    </location>
</feature>
<dbReference type="SUPFAM" id="SSF50494">
    <property type="entry name" value="Trypsin-like serine proteases"/>
    <property type="match status" value="1"/>
</dbReference>
<dbReference type="InterPro" id="IPR001254">
    <property type="entry name" value="Trypsin_dom"/>
</dbReference>
<name>A0ABN9KWZ5_9NEOB</name>
<accession>A0ABN9KWZ5</accession>
<evidence type="ECO:0000256" key="1">
    <source>
        <dbReference type="ARBA" id="ARBA00022670"/>
    </source>
</evidence>
<evidence type="ECO:0000259" key="5">
    <source>
        <dbReference type="Pfam" id="PF00089"/>
    </source>
</evidence>